<keyword evidence="5 12" id="KW-0812">Transmembrane</keyword>
<proteinExistence type="inferred from homology"/>
<dbReference type="EMBL" id="GEDC01010828">
    <property type="protein sequence ID" value="JAS26470.1"/>
    <property type="molecule type" value="Transcribed_RNA"/>
</dbReference>
<evidence type="ECO:0000256" key="12">
    <source>
        <dbReference type="RuleBase" id="RU000679"/>
    </source>
</evidence>
<comment type="subcellular location">
    <subcellularLocation>
        <location evidence="1">Membrane</location>
        <topology evidence="1">Multi-pass membrane protein</topology>
    </subcellularLocation>
</comment>
<feature type="non-terminal residue" evidence="14">
    <location>
        <position position="1"/>
    </location>
</feature>
<evidence type="ECO:0000313" key="14">
    <source>
        <dbReference type="EMBL" id="JAS26470.1"/>
    </source>
</evidence>
<reference evidence="14" key="1">
    <citation type="submission" date="2015-12" db="EMBL/GenBank/DDBJ databases">
        <title>De novo transcriptome assembly of four potential Pierce s Disease insect vectors from Arizona vineyards.</title>
        <authorList>
            <person name="Tassone E.E."/>
        </authorList>
    </citation>
    <scope>NUCLEOTIDE SEQUENCE</scope>
</reference>
<keyword evidence="11 12" id="KW-0407">Ion channel</keyword>
<evidence type="ECO:0000256" key="2">
    <source>
        <dbReference type="ARBA" id="ARBA00007193"/>
    </source>
</evidence>
<evidence type="ECO:0008006" key="15">
    <source>
        <dbReference type="Google" id="ProtNLM"/>
    </source>
</evidence>
<dbReference type="Gene3D" id="2.60.470.10">
    <property type="entry name" value="Acid-sensing ion channels like domains"/>
    <property type="match status" value="1"/>
</dbReference>
<dbReference type="PANTHER" id="PTHR11690">
    <property type="entry name" value="AMILORIDE-SENSITIVE SODIUM CHANNEL-RELATED"/>
    <property type="match status" value="1"/>
</dbReference>
<evidence type="ECO:0000256" key="6">
    <source>
        <dbReference type="ARBA" id="ARBA00022989"/>
    </source>
</evidence>
<accession>A0A1B6DLH8</accession>
<dbReference type="Pfam" id="PF00858">
    <property type="entry name" value="ASC"/>
    <property type="match status" value="1"/>
</dbReference>
<keyword evidence="8 12" id="KW-0406">Ion transport</keyword>
<evidence type="ECO:0000256" key="10">
    <source>
        <dbReference type="ARBA" id="ARBA00023201"/>
    </source>
</evidence>
<evidence type="ECO:0000256" key="5">
    <source>
        <dbReference type="ARBA" id="ARBA00022692"/>
    </source>
</evidence>
<sequence length="361" mass="41620">TTFHGLRFIAEDGRHWTERVFWLLCCLMSWIGSAFLIKESWDNFQNNAISFVVETTYLHVDTKFPSISVCEDDHIGRIDVFAVEQYGPDHDCKLDEVLKEIVFYKGISYYIKEFCYSDDISCPKNDYKNLTQLIRTSCENIFEQCRWRDEEFDCCEHFKPINTELGVCYTLSSKTELQGNPEALNLISNTKLGPGFLLIELKVLSKVYMHSESDIPFQNTITTAIFQPNMNQHKRVSISITDIENEPEVRQLSVSQRKCRFPDENPLTVSSEYSNSACVTECRMKTQMKLCNCISHLVPNVDEKYHCDIDGILCLNNNYYNLAVQKTKWGHKPGLDCDCLPGCEESEYNLVSEAVDDVLTD</sequence>
<dbReference type="InterPro" id="IPR001873">
    <property type="entry name" value="ENaC"/>
</dbReference>
<feature type="transmembrane region" description="Helical" evidence="13">
    <location>
        <begin position="20"/>
        <end position="37"/>
    </location>
</feature>
<keyword evidence="3 12" id="KW-0813">Transport</keyword>
<dbReference type="GO" id="GO:0015280">
    <property type="term" value="F:ligand-gated sodium channel activity"/>
    <property type="evidence" value="ECO:0007669"/>
    <property type="project" value="TreeGrafter"/>
</dbReference>
<evidence type="ECO:0000256" key="9">
    <source>
        <dbReference type="ARBA" id="ARBA00023136"/>
    </source>
</evidence>
<keyword evidence="4 12" id="KW-0894">Sodium channel</keyword>
<protein>
    <recommendedName>
        <fullName evidence="15">Sodium channel protein Nach</fullName>
    </recommendedName>
</protein>
<evidence type="ECO:0000256" key="8">
    <source>
        <dbReference type="ARBA" id="ARBA00023065"/>
    </source>
</evidence>
<comment type="similarity">
    <text evidence="2 12">Belongs to the amiloride-sensitive sodium channel (TC 1.A.6) family.</text>
</comment>
<evidence type="ECO:0000256" key="4">
    <source>
        <dbReference type="ARBA" id="ARBA00022461"/>
    </source>
</evidence>
<keyword evidence="9 13" id="KW-0472">Membrane</keyword>
<evidence type="ECO:0000256" key="3">
    <source>
        <dbReference type="ARBA" id="ARBA00022448"/>
    </source>
</evidence>
<dbReference type="GO" id="GO:0005886">
    <property type="term" value="C:plasma membrane"/>
    <property type="evidence" value="ECO:0007669"/>
    <property type="project" value="TreeGrafter"/>
</dbReference>
<dbReference type="AlphaFoldDB" id="A0A1B6DLH8"/>
<evidence type="ECO:0000256" key="7">
    <source>
        <dbReference type="ARBA" id="ARBA00023053"/>
    </source>
</evidence>
<name>A0A1B6DLH8_9HEMI</name>
<keyword evidence="6 13" id="KW-1133">Transmembrane helix</keyword>
<keyword evidence="10 12" id="KW-0739">Sodium transport</keyword>
<feature type="non-terminal residue" evidence="14">
    <location>
        <position position="361"/>
    </location>
</feature>
<evidence type="ECO:0000256" key="11">
    <source>
        <dbReference type="ARBA" id="ARBA00023303"/>
    </source>
</evidence>
<keyword evidence="7" id="KW-0915">Sodium</keyword>
<evidence type="ECO:0000256" key="1">
    <source>
        <dbReference type="ARBA" id="ARBA00004141"/>
    </source>
</evidence>
<dbReference type="PANTHER" id="PTHR11690:SF175">
    <property type="entry name" value="PICKPOCKET 13-RELATED"/>
    <property type="match status" value="1"/>
</dbReference>
<gene>
    <name evidence="14" type="ORF">g.16537</name>
</gene>
<evidence type="ECO:0000256" key="13">
    <source>
        <dbReference type="SAM" id="Phobius"/>
    </source>
</evidence>
<organism evidence="14">
    <name type="scientific">Clastoptera arizonana</name>
    <name type="common">Arizona spittle bug</name>
    <dbReference type="NCBI Taxonomy" id="38151"/>
    <lineage>
        <taxon>Eukaryota</taxon>
        <taxon>Metazoa</taxon>
        <taxon>Ecdysozoa</taxon>
        <taxon>Arthropoda</taxon>
        <taxon>Hexapoda</taxon>
        <taxon>Insecta</taxon>
        <taxon>Pterygota</taxon>
        <taxon>Neoptera</taxon>
        <taxon>Paraneoptera</taxon>
        <taxon>Hemiptera</taxon>
        <taxon>Auchenorrhyncha</taxon>
        <taxon>Cercopoidea</taxon>
        <taxon>Clastopteridae</taxon>
        <taxon>Clastoptera</taxon>
    </lineage>
</organism>